<comment type="caution">
    <text evidence="1">The sequence shown here is derived from an EMBL/GenBank/DDBJ whole genome shotgun (WGS) entry which is preliminary data.</text>
</comment>
<dbReference type="AlphaFoldDB" id="A0A318TMC6"/>
<organism evidence="1 2">
    <name type="scientific">Ureibacillus chungkukjangi</name>
    <dbReference type="NCBI Taxonomy" id="1202712"/>
    <lineage>
        <taxon>Bacteria</taxon>
        <taxon>Bacillati</taxon>
        <taxon>Bacillota</taxon>
        <taxon>Bacilli</taxon>
        <taxon>Bacillales</taxon>
        <taxon>Caryophanaceae</taxon>
        <taxon>Ureibacillus</taxon>
    </lineage>
</organism>
<accession>A0A318TMC6</accession>
<dbReference type="EMBL" id="QJTJ01000014">
    <property type="protein sequence ID" value="PYF05906.1"/>
    <property type="molecule type" value="Genomic_DNA"/>
</dbReference>
<name>A0A318TMC6_9BACL</name>
<evidence type="ECO:0000313" key="2">
    <source>
        <dbReference type="Proteomes" id="UP000247416"/>
    </source>
</evidence>
<proteinExistence type="predicted"/>
<protein>
    <submittedName>
        <fullName evidence="1">Uncharacterized protein</fullName>
    </submittedName>
</protein>
<reference evidence="1 2" key="1">
    <citation type="submission" date="2018-06" db="EMBL/GenBank/DDBJ databases">
        <title>Genomic Encyclopedia of Archaeal and Bacterial Type Strains, Phase II (KMG-II): from individual species to whole genera.</title>
        <authorList>
            <person name="Goeker M."/>
        </authorList>
    </citation>
    <scope>NUCLEOTIDE SEQUENCE [LARGE SCALE GENOMIC DNA]</scope>
    <source>
        <strain evidence="1 2">KACC 16626</strain>
    </source>
</reference>
<sequence>MNSIFRMKNYVEKIKRLIEYEIVNSKVLKLVENK</sequence>
<dbReference type="Proteomes" id="UP000247416">
    <property type="component" value="Unassembled WGS sequence"/>
</dbReference>
<gene>
    <name evidence="1" type="ORF">BJ095_11486</name>
</gene>
<evidence type="ECO:0000313" key="1">
    <source>
        <dbReference type="EMBL" id="PYF05906.1"/>
    </source>
</evidence>
<keyword evidence="2" id="KW-1185">Reference proteome</keyword>